<protein>
    <submittedName>
        <fullName evidence="3">Thiol-disulfide interchange protein, contains DsbC and DsbD domains</fullName>
    </submittedName>
</protein>
<feature type="signal peptide" evidence="1">
    <location>
        <begin position="1"/>
        <end position="20"/>
    </location>
</feature>
<evidence type="ECO:0000256" key="1">
    <source>
        <dbReference type="SAM" id="SignalP"/>
    </source>
</evidence>
<sequence length="257" mass="27403">MSNKILPVALMCLSALPTLAQDLPPGLNSARLLPGWTDEQGNRIAALELDMQPGWKTYWRNPGDSGLPPHFDWQGSENLGDVTFHWPAPEAITSGDEVTLGYHDRLILPFTVTPAKAGQPIALQATVDLGLCERICVPAHLDLTAMAAAKEPDPRITAALDSQPRRGDGPVSCRAEPIEDGVRLRVDLSGRAARVAAMELVGQPEVWVSLAEISDGAAVSDFVPPSGKPFDLKTDQVRITLIGDSGAEELTGCQSAS</sequence>
<dbReference type="RefSeq" id="WP_245739037.1">
    <property type="nucleotide sequence ID" value="NZ_FOHO01000001.1"/>
</dbReference>
<keyword evidence="1" id="KW-0732">Signal</keyword>
<feature type="chain" id="PRO_5011617491" evidence="1">
    <location>
        <begin position="21"/>
        <end position="257"/>
    </location>
</feature>
<evidence type="ECO:0000313" key="3">
    <source>
        <dbReference type="EMBL" id="SES70185.1"/>
    </source>
</evidence>
<evidence type="ECO:0000313" key="4">
    <source>
        <dbReference type="Proteomes" id="UP000199180"/>
    </source>
</evidence>
<dbReference type="Pfam" id="PF11412">
    <property type="entry name" value="DsbD_N"/>
    <property type="match status" value="1"/>
</dbReference>
<gene>
    <name evidence="3" type="ORF">SAMN04489858_101231</name>
</gene>
<evidence type="ECO:0000259" key="2">
    <source>
        <dbReference type="Pfam" id="PF11412"/>
    </source>
</evidence>
<dbReference type="Proteomes" id="UP000199180">
    <property type="component" value="Unassembled WGS sequence"/>
</dbReference>
<organism evidence="3 4">
    <name type="scientific">Paracoccus homiensis</name>
    <dbReference type="NCBI Taxonomy" id="364199"/>
    <lineage>
        <taxon>Bacteria</taxon>
        <taxon>Pseudomonadati</taxon>
        <taxon>Pseudomonadota</taxon>
        <taxon>Alphaproteobacteria</taxon>
        <taxon>Rhodobacterales</taxon>
        <taxon>Paracoccaceae</taxon>
        <taxon>Paracoccus</taxon>
    </lineage>
</organism>
<dbReference type="AlphaFoldDB" id="A0A1H9YM36"/>
<name>A0A1H9YM36_9RHOB</name>
<dbReference type="EMBL" id="FOHO01000001">
    <property type="protein sequence ID" value="SES70185.1"/>
    <property type="molecule type" value="Genomic_DNA"/>
</dbReference>
<feature type="domain" description="Thiol:disulfide interchange protein DsbD N-terminal" evidence="2">
    <location>
        <begin position="39"/>
        <end position="143"/>
    </location>
</feature>
<accession>A0A1H9YM36</accession>
<keyword evidence="4" id="KW-1185">Reference proteome</keyword>
<reference evidence="3 4" key="1">
    <citation type="submission" date="2016-10" db="EMBL/GenBank/DDBJ databases">
        <authorList>
            <person name="de Groot N.N."/>
        </authorList>
    </citation>
    <scope>NUCLEOTIDE SEQUENCE [LARGE SCALE GENOMIC DNA]</scope>
    <source>
        <strain evidence="3 4">DSM 17862</strain>
    </source>
</reference>
<dbReference type="STRING" id="364199.SAMN04489858_101231"/>
<proteinExistence type="predicted"/>
<dbReference type="InterPro" id="IPR028250">
    <property type="entry name" value="DsbDN"/>
</dbReference>